<protein>
    <submittedName>
        <fullName evidence="1">Uncharacterized protein</fullName>
    </submittedName>
</protein>
<accession>A0A2U3QEC7</accession>
<proteinExistence type="predicted"/>
<name>A0A2U3QEC7_9BACT</name>
<keyword evidence="2" id="KW-1185">Reference proteome</keyword>
<organism evidence="1 2">
    <name type="scientific">Candidatus Sulfobium mesophilum</name>
    <dbReference type="NCBI Taxonomy" id="2016548"/>
    <lineage>
        <taxon>Bacteria</taxon>
        <taxon>Pseudomonadati</taxon>
        <taxon>Nitrospirota</taxon>
        <taxon>Nitrospiria</taxon>
        <taxon>Nitrospirales</taxon>
        <taxon>Nitrospiraceae</taxon>
        <taxon>Candidatus Sulfobium</taxon>
    </lineage>
</organism>
<dbReference type="Proteomes" id="UP000245125">
    <property type="component" value="Unassembled WGS sequence"/>
</dbReference>
<gene>
    <name evidence="1" type="ORF">NBG4_110037</name>
</gene>
<dbReference type="EMBL" id="OUUY01000013">
    <property type="protein sequence ID" value="SPP99734.1"/>
    <property type="molecule type" value="Genomic_DNA"/>
</dbReference>
<reference evidence="2" key="1">
    <citation type="submission" date="2018-03" db="EMBL/GenBank/DDBJ databases">
        <authorList>
            <person name="Zecchin S."/>
        </authorList>
    </citation>
    <scope>NUCLEOTIDE SEQUENCE [LARGE SCALE GENOMIC DNA]</scope>
</reference>
<evidence type="ECO:0000313" key="2">
    <source>
        <dbReference type="Proteomes" id="UP000245125"/>
    </source>
</evidence>
<sequence length="124" mass="13242">MNVSVYQTDVRTWDGNKKSHPVAKRLSDVSDPTLFNSTFTEGYCSGPSSCSSYTMAGCAAASGCTWTWAEQGGARGELNGGSDAKLTNNITTDTGGRINCHSCHNIHYADSDSRTVDTPYGYTP</sequence>
<dbReference type="AlphaFoldDB" id="A0A2U3QEC7"/>
<evidence type="ECO:0000313" key="1">
    <source>
        <dbReference type="EMBL" id="SPP99734.1"/>
    </source>
</evidence>